<evidence type="ECO:0000259" key="2">
    <source>
        <dbReference type="SMART" id="SM00666"/>
    </source>
</evidence>
<dbReference type="PANTHER" id="PTHR31066:SF27">
    <property type="entry name" value="EXPRESSED PROTEIN"/>
    <property type="match status" value="1"/>
</dbReference>
<proteinExistence type="predicted"/>
<dbReference type="AlphaFoldDB" id="A0A443P428"/>
<evidence type="ECO:0000313" key="3">
    <source>
        <dbReference type="EMBL" id="RWR85523.1"/>
    </source>
</evidence>
<dbReference type="Proteomes" id="UP000283530">
    <property type="component" value="Unassembled WGS sequence"/>
</dbReference>
<gene>
    <name evidence="3" type="ORF">CKAN_01439300</name>
</gene>
<dbReference type="EMBL" id="QPKB01000005">
    <property type="protein sequence ID" value="RWR85523.1"/>
    <property type="molecule type" value="Genomic_DNA"/>
</dbReference>
<feature type="compositionally biased region" description="Low complexity" evidence="1">
    <location>
        <begin position="255"/>
        <end position="264"/>
    </location>
</feature>
<evidence type="ECO:0000256" key="1">
    <source>
        <dbReference type="SAM" id="MobiDB-lite"/>
    </source>
</evidence>
<dbReference type="InterPro" id="IPR053198">
    <property type="entry name" value="Gynoecium_Dev_Regulator"/>
</dbReference>
<organism evidence="3 4">
    <name type="scientific">Cinnamomum micranthum f. kanehirae</name>
    <dbReference type="NCBI Taxonomy" id="337451"/>
    <lineage>
        <taxon>Eukaryota</taxon>
        <taxon>Viridiplantae</taxon>
        <taxon>Streptophyta</taxon>
        <taxon>Embryophyta</taxon>
        <taxon>Tracheophyta</taxon>
        <taxon>Spermatophyta</taxon>
        <taxon>Magnoliopsida</taxon>
        <taxon>Magnoliidae</taxon>
        <taxon>Laurales</taxon>
        <taxon>Lauraceae</taxon>
        <taxon>Cinnamomum</taxon>
    </lineage>
</organism>
<dbReference type="Pfam" id="PF00564">
    <property type="entry name" value="PB1"/>
    <property type="match status" value="1"/>
</dbReference>
<feature type="region of interest" description="Disordered" evidence="1">
    <location>
        <begin position="1"/>
        <end position="40"/>
    </location>
</feature>
<name>A0A443P428_9MAGN</name>
<dbReference type="OrthoDB" id="774308at2759"/>
<feature type="region of interest" description="Disordered" evidence="1">
    <location>
        <begin position="188"/>
        <end position="264"/>
    </location>
</feature>
<protein>
    <submittedName>
        <fullName evidence="3">Leucine-rich repeat extensin-like protein 5</fullName>
    </submittedName>
</protein>
<accession>A0A443P428</accession>
<feature type="domain" description="PB1" evidence="2">
    <location>
        <begin position="58"/>
        <end position="154"/>
    </location>
</feature>
<comment type="caution">
    <text evidence="3">The sequence shown here is derived from an EMBL/GenBank/DDBJ whole genome shotgun (WGS) entry which is preliminary data.</text>
</comment>
<dbReference type="Gene3D" id="3.10.20.90">
    <property type="entry name" value="Phosphatidylinositol 3-kinase Catalytic Subunit, Chain A, domain 1"/>
    <property type="match status" value="1"/>
</dbReference>
<dbReference type="SUPFAM" id="SSF54277">
    <property type="entry name" value="CAD &amp; PB1 domains"/>
    <property type="match status" value="1"/>
</dbReference>
<keyword evidence="4" id="KW-1185">Reference proteome</keyword>
<evidence type="ECO:0000313" key="4">
    <source>
        <dbReference type="Proteomes" id="UP000283530"/>
    </source>
</evidence>
<dbReference type="InterPro" id="IPR000270">
    <property type="entry name" value="PB1_dom"/>
</dbReference>
<sequence>METAAPLVYADSVESSPRSRHTDSWDSPPSSSQPPLSNAGPSKLRLMCSYGGHIVPRPHDKSLCYLGGTTRIVVVDRQSSLSSLSSKLSASLLDNRSFSIKYQLPNEDLDSLISVSTDEDLDNMIEEYDRILAGSSNSSSSSNNSNSRLRLFLFPPSKPESASSIGSLLEDSKSETWFVDALNGAGVIPRGQSADSSPDVNSLLGLDEGSSHGGGGSAAGGAKNPHLPESPSGKVGKLGQDIQSVPDSPMMETRSSFGSTSSASCLSNLPPIRVHVDEGGLRTQDPRLGLEEHFGQMNVGGGPPAAAAAAAAISPAAENPSRGFSDDERFEQGMARKPPQPPSQPQQKFSALELQNDAVSRDGSDSSGVISLQKAGFYQETVVPVPTRERVSPNPAVSSASDPKRDVSDQNYRIPVQVQDPGYVLPIQQQEQQQFIHTTPHYIHHHATGPVPMSSYYPIHPQQPQQHRIDHQYPMYFVPVGQNQAYNLPIQSNLPDPHSNPSTKLANPAIISSAAAYKERPPSPAYPTGVSAPLPKPELAANLYRTAATPPPMAAQPLAAAGAPLIHVSDQQQQYMGYHQLHHPSQTVAAAAATANFTYEYTDPLHAQLYYTQQTSATLAPQYQTVSSGAMISEIPLPPHSAANAKQNRTSQPLCHFSWERSK</sequence>
<dbReference type="CDD" id="cd06410">
    <property type="entry name" value="PB1_UP2"/>
    <property type="match status" value="1"/>
</dbReference>
<feature type="compositionally biased region" description="Low complexity" evidence="1">
    <location>
        <begin position="25"/>
        <end position="37"/>
    </location>
</feature>
<dbReference type="SMART" id="SM00666">
    <property type="entry name" value="PB1"/>
    <property type="match status" value="1"/>
</dbReference>
<feature type="region of interest" description="Disordered" evidence="1">
    <location>
        <begin position="388"/>
        <end position="407"/>
    </location>
</feature>
<dbReference type="PANTHER" id="PTHR31066">
    <property type="entry name" value="OS05G0427100 PROTEIN-RELATED"/>
    <property type="match status" value="1"/>
</dbReference>
<reference evidence="3 4" key="1">
    <citation type="journal article" date="2019" name="Nat. Plants">
        <title>Stout camphor tree genome fills gaps in understanding of flowering plant genome evolution.</title>
        <authorList>
            <person name="Chaw S.M."/>
            <person name="Liu Y.C."/>
            <person name="Wu Y.W."/>
            <person name="Wang H.Y."/>
            <person name="Lin C.I."/>
            <person name="Wu C.S."/>
            <person name="Ke H.M."/>
            <person name="Chang L.Y."/>
            <person name="Hsu C.Y."/>
            <person name="Yang H.T."/>
            <person name="Sudianto E."/>
            <person name="Hsu M.H."/>
            <person name="Wu K.P."/>
            <person name="Wang L.N."/>
            <person name="Leebens-Mack J.H."/>
            <person name="Tsai I.J."/>
        </authorList>
    </citation>
    <scope>NUCLEOTIDE SEQUENCE [LARGE SCALE GENOMIC DNA]</scope>
    <source>
        <strain evidence="4">cv. Chaw 1501</strain>
        <tissue evidence="3">Young leaves</tissue>
    </source>
</reference>